<evidence type="ECO:0000256" key="1">
    <source>
        <dbReference type="ARBA" id="ARBA00022737"/>
    </source>
</evidence>
<accession>A0ABR2MT44</accession>
<comment type="caution">
    <text evidence="2">The sequence shown here is derived from an EMBL/GenBank/DDBJ whole genome shotgun (WGS) entry which is preliminary data.</text>
</comment>
<dbReference type="InterPro" id="IPR016024">
    <property type="entry name" value="ARM-type_fold"/>
</dbReference>
<protein>
    <recommendedName>
        <fullName evidence="4">Clathrin/coatomer adaptor adaptin-like N-terminal domain-containing protein</fullName>
    </recommendedName>
</protein>
<dbReference type="Proteomes" id="UP001412067">
    <property type="component" value="Unassembled WGS sequence"/>
</dbReference>
<keyword evidence="1" id="KW-0677">Repeat</keyword>
<proteinExistence type="predicted"/>
<organism evidence="2 3">
    <name type="scientific">Platanthera guangdongensis</name>
    <dbReference type="NCBI Taxonomy" id="2320717"/>
    <lineage>
        <taxon>Eukaryota</taxon>
        <taxon>Viridiplantae</taxon>
        <taxon>Streptophyta</taxon>
        <taxon>Embryophyta</taxon>
        <taxon>Tracheophyta</taxon>
        <taxon>Spermatophyta</taxon>
        <taxon>Magnoliopsida</taxon>
        <taxon>Liliopsida</taxon>
        <taxon>Asparagales</taxon>
        <taxon>Orchidaceae</taxon>
        <taxon>Orchidoideae</taxon>
        <taxon>Orchideae</taxon>
        <taxon>Orchidinae</taxon>
        <taxon>Platanthera</taxon>
    </lineage>
</organism>
<dbReference type="InterPro" id="IPR011989">
    <property type="entry name" value="ARM-like"/>
</dbReference>
<dbReference type="PANTHER" id="PTHR23346:SF7">
    <property type="entry name" value="STALLED RIBOSOME SENSOR GCN1"/>
    <property type="match status" value="1"/>
</dbReference>
<evidence type="ECO:0008006" key="4">
    <source>
        <dbReference type="Google" id="ProtNLM"/>
    </source>
</evidence>
<dbReference type="PANTHER" id="PTHR23346">
    <property type="entry name" value="TRANSLATIONAL ACTIVATOR GCN1-RELATED"/>
    <property type="match status" value="1"/>
</dbReference>
<keyword evidence="3" id="KW-1185">Reference proteome</keyword>
<dbReference type="Gene3D" id="1.25.10.10">
    <property type="entry name" value="Leucine-rich Repeat Variant"/>
    <property type="match status" value="1"/>
</dbReference>
<reference evidence="2 3" key="1">
    <citation type="journal article" date="2022" name="Nat. Plants">
        <title>Genomes of leafy and leafless Platanthera orchids illuminate the evolution of mycoheterotrophy.</title>
        <authorList>
            <person name="Li M.H."/>
            <person name="Liu K.W."/>
            <person name="Li Z."/>
            <person name="Lu H.C."/>
            <person name="Ye Q.L."/>
            <person name="Zhang D."/>
            <person name="Wang J.Y."/>
            <person name="Li Y.F."/>
            <person name="Zhong Z.M."/>
            <person name="Liu X."/>
            <person name="Yu X."/>
            <person name="Liu D.K."/>
            <person name="Tu X.D."/>
            <person name="Liu B."/>
            <person name="Hao Y."/>
            <person name="Liao X.Y."/>
            <person name="Jiang Y.T."/>
            <person name="Sun W.H."/>
            <person name="Chen J."/>
            <person name="Chen Y.Q."/>
            <person name="Ai Y."/>
            <person name="Zhai J.W."/>
            <person name="Wu S.S."/>
            <person name="Zhou Z."/>
            <person name="Hsiao Y.Y."/>
            <person name="Wu W.L."/>
            <person name="Chen Y.Y."/>
            <person name="Lin Y.F."/>
            <person name="Hsu J.L."/>
            <person name="Li C.Y."/>
            <person name="Wang Z.W."/>
            <person name="Zhao X."/>
            <person name="Zhong W.Y."/>
            <person name="Ma X.K."/>
            <person name="Ma L."/>
            <person name="Huang J."/>
            <person name="Chen G.Z."/>
            <person name="Huang M.Z."/>
            <person name="Huang L."/>
            <person name="Peng D.H."/>
            <person name="Luo Y.B."/>
            <person name="Zou S.Q."/>
            <person name="Chen S.P."/>
            <person name="Lan S."/>
            <person name="Tsai W.C."/>
            <person name="Van de Peer Y."/>
            <person name="Liu Z.J."/>
        </authorList>
    </citation>
    <scope>NUCLEOTIDE SEQUENCE [LARGE SCALE GENOMIC DNA]</scope>
    <source>
        <strain evidence="2">Lor288</strain>
    </source>
</reference>
<name>A0ABR2MT44_9ASPA</name>
<dbReference type="Pfam" id="PF25786">
    <property type="entry name" value="HEAT_GCN1_C"/>
    <property type="match status" value="1"/>
</dbReference>
<dbReference type="SUPFAM" id="SSF48371">
    <property type="entry name" value="ARM repeat"/>
    <property type="match status" value="1"/>
</dbReference>
<gene>
    <name evidence="2" type="ORF">KSP40_PGU011431</name>
</gene>
<evidence type="ECO:0000313" key="3">
    <source>
        <dbReference type="Proteomes" id="UP001412067"/>
    </source>
</evidence>
<sequence>MSGIAETREQAAEGLGELIDVTSEQTLKEFASDGGVREAVLTALRGVIKHSGKSVSSAVRFRLCTLLKDFIQADVDEVRVSAAKVVGTMSKYLEYSEVNLLLQTLSSLSTSPNWNNRHGAVLTLSSMSLHAPSMICRSSLFPDILDHLKSSLRDDKFPVRESATKALGRILYYEAKNEEQKSANDLLRLLIVALQDDSSEVQRRSLSSIKAAAKVNLSMVISSISSLGPAIAERLKDGNISVRLAAERCALHVFSLTKGISYLTISLVEHHIWCCATIYTYYEKLSFKFLVVFASSCPPFVLNL</sequence>
<evidence type="ECO:0000313" key="2">
    <source>
        <dbReference type="EMBL" id="KAK8967113.1"/>
    </source>
</evidence>
<dbReference type="EMBL" id="JBBWWR010000005">
    <property type="protein sequence ID" value="KAK8967113.1"/>
    <property type="molecule type" value="Genomic_DNA"/>
</dbReference>